<evidence type="ECO:0000313" key="2">
    <source>
        <dbReference type="EMBL" id="MDN5213433.1"/>
    </source>
</evidence>
<name>A0ABT8L6Q5_9BACT</name>
<keyword evidence="3" id="KW-1185">Reference proteome</keyword>
<sequence>MMRFKALLMVIGFLWPTVVLCQKKAYKQGLAFEERGELTLAMERYKAALYKNMYFSKAKIALKNCAEQRVEHLLSDYFVAREKREWEEAKQISQVVTHLREEMNYFSIDIELPAYQEDRFLDDDNKLLEEKYQKAQQEYQQKHYQKARDRLEAILEMYPAHDASSQLLASIDQLETEEKAVSAFKAGNYFLAYDLYSELLKSDPEHKDYIEHLNRSKVNGSMSVAIVDLTEAKNSQSKALKTAVLSEMTGWSHPLLAMIEREDLDLLVQEQKQAFTGLFDENTVAAPGLLKGVQQLLMIRLEDIQYNKLPSQTRQLTAYEMVESKVFDGDGNWRVKTEFLPRQYTENLEQVSVTASLHFKLLEVQTGNILMAKKVAASIADEIVSANYTGNPSSLLPTRNDQIVQSGPYLENFRATFHQSKPLKTESQLYMELEAKLAADVAAGIKKSLSGGKR</sequence>
<evidence type="ECO:0008006" key="4">
    <source>
        <dbReference type="Google" id="ProtNLM"/>
    </source>
</evidence>
<dbReference type="RefSeq" id="WP_346758772.1">
    <property type="nucleotide sequence ID" value="NZ_JAUJEB010000003.1"/>
</dbReference>
<accession>A0ABT8L6Q5</accession>
<proteinExistence type="predicted"/>
<reference evidence="2" key="1">
    <citation type="submission" date="2023-06" db="EMBL/GenBank/DDBJ databases">
        <title>Genomic of Agaribacillus aureum.</title>
        <authorList>
            <person name="Wang G."/>
        </authorList>
    </citation>
    <scope>NUCLEOTIDE SEQUENCE</scope>
    <source>
        <strain evidence="2">BMA12</strain>
    </source>
</reference>
<dbReference type="Proteomes" id="UP001172083">
    <property type="component" value="Unassembled WGS sequence"/>
</dbReference>
<gene>
    <name evidence="2" type="ORF">QQ020_15290</name>
</gene>
<comment type="caution">
    <text evidence="2">The sequence shown here is derived from an EMBL/GenBank/DDBJ whole genome shotgun (WGS) entry which is preliminary data.</text>
</comment>
<protein>
    <recommendedName>
        <fullName evidence="4">SbsC C-terminal domain-containing protein</fullName>
    </recommendedName>
</protein>
<dbReference type="Gene3D" id="1.25.40.10">
    <property type="entry name" value="Tetratricopeptide repeat domain"/>
    <property type="match status" value="1"/>
</dbReference>
<organism evidence="2 3">
    <name type="scientific">Agaribacillus aureus</name>
    <dbReference type="NCBI Taxonomy" id="3051825"/>
    <lineage>
        <taxon>Bacteria</taxon>
        <taxon>Pseudomonadati</taxon>
        <taxon>Bacteroidota</taxon>
        <taxon>Cytophagia</taxon>
        <taxon>Cytophagales</taxon>
        <taxon>Splendidivirgaceae</taxon>
        <taxon>Agaribacillus</taxon>
    </lineage>
</organism>
<evidence type="ECO:0000256" key="1">
    <source>
        <dbReference type="SAM" id="Coils"/>
    </source>
</evidence>
<dbReference type="SUPFAM" id="SSF48452">
    <property type="entry name" value="TPR-like"/>
    <property type="match status" value="1"/>
</dbReference>
<dbReference type="EMBL" id="JAUJEB010000003">
    <property type="protein sequence ID" value="MDN5213433.1"/>
    <property type="molecule type" value="Genomic_DNA"/>
</dbReference>
<keyword evidence="1" id="KW-0175">Coiled coil</keyword>
<evidence type="ECO:0000313" key="3">
    <source>
        <dbReference type="Proteomes" id="UP001172083"/>
    </source>
</evidence>
<dbReference type="InterPro" id="IPR011990">
    <property type="entry name" value="TPR-like_helical_dom_sf"/>
</dbReference>
<feature type="coiled-coil region" evidence="1">
    <location>
        <begin position="118"/>
        <end position="145"/>
    </location>
</feature>